<dbReference type="PANTHER" id="PTHR43163">
    <property type="entry name" value="DIPEPTIDE TRANSPORT SYSTEM PERMEASE PROTEIN DPPB-RELATED"/>
    <property type="match status" value="1"/>
</dbReference>
<accession>A0A5N5UCM1</accession>
<dbReference type="Pfam" id="PF00528">
    <property type="entry name" value="BPD_transp_1"/>
    <property type="match status" value="1"/>
</dbReference>
<gene>
    <name evidence="10" type="ORF">DM867_03980</name>
    <name evidence="9" type="ORF">DMP03_08360</name>
    <name evidence="11" type="ORF">DP108_09140</name>
</gene>
<feature type="transmembrane region" description="Helical" evidence="7">
    <location>
        <begin position="12"/>
        <end position="32"/>
    </location>
</feature>
<keyword evidence="4 7" id="KW-0812">Transmembrane</keyword>
<dbReference type="PANTHER" id="PTHR43163:SF6">
    <property type="entry name" value="DIPEPTIDE TRANSPORT SYSTEM PERMEASE PROTEIN DPPB-RELATED"/>
    <property type="match status" value="1"/>
</dbReference>
<name>A0A5N5U9D7_9EURY</name>
<dbReference type="Proteomes" id="UP000326865">
    <property type="component" value="Unassembled WGS sequence"/>
</dbReference>
<evidence type="ECO:0000313" key="9">
    <source>
        <dbReference type="EMBL" id="KAB7515243.1"/>
    </source>
</evidence>
<feature type="transmembrane region" description="Helical" evidence="7">
    <location>
        <begin position="328"/>
        <end position="348"/>
    </location>
</feature>
<keyword evidence="6 7" id="KW-0472">Membrane</keyword>
<keyword evidence="14" id="KW-1185">Reference proteome</keyword>
<dbReference type="PROSITE" id="PS50928">
    <property type="entry name" value="ABC_TM1"/>
    <property type="match status" value="1"/>
</dbReference>
<keyword evidence="3" id="KW-1003">Cell membrane</keyword>
<comment type="similarity">
    <text evidence="7">Belongs to the binding-protein-dependent transport system permease family.</text>
</comment>
<evidence type="ECO:0000256" key="5">
    <source>
        <dbReference type="ARBA" id="ARBA00022989"/>
    </source>
</evidence>
<evidence type="ECO:0000256" key="3">
    <source>
        <dbReference type="ARBA" id="ARBA00022475"/>
    </source>
</evidence>
<dbReference type="AlphaFoldDB" id="A0A5N5U9D7"/>
<accession>A0A5N5U9D7</accession>
<comment type="caution">
    <text evidence="9">The sequence shown here is derived from an EMBL/GenBank/DDBJ whole genome shotgun (WGS) entry which is preliminary data.</text>
</comment>
<feature type="transmembrane region" description="Helical" evidence="7">
    <location>
        <begin position="111"/>
        <end position="134"/>
    </location>
</feature>
<evidence type="ECO:0000256" key="7">
    <source>
        <dbReference type="RuleBase" id="RU363032"/>
    </source>
</evidence>
<evidence type="ECO:0000256" key="4">
    <source>
        <dbReference type="ARBA" id="ARBA00022692"/>
    </source>
</evidence>
<evidence type="ECO:0000313" key="10">
    <source>
        <dbReference type="EMBL" id="KAB7516297.1"/>
    </source>
</evidence>
<proteinExistence type="inferred from homology"/>
<organism evidence="9 13">
    <name type="scientific">Halosegnis rubeus</name>
    <dbReference type="NCBI Taxonomy" id="2212850"/>
    <lineage>
        <taxon>Archaea</taxon>
        <taxon>Methanobacteriati</taxon>
        <taxon>Methanobacteriota</taxon>
        <taxon>Stenosarchaea group</taxon>
        <taxon>Halobacteria</taxon>
        <taxon>Halobacteriales</taxon>
        <taxon>Natronomonadaceae</taxon>
        <taxon>Halosegnis</taxon>
    </lineage>
</organism>
<evidence type="ECO:0000256" key="1">
    <source>
        <dbReference type="ARBA" id="ARBA00004651"/>
    </source>
</evidence>
<feature type="domain" description="ABC transmembrane type-1" evidence="8">
    <location>
        <begin position="105"/>
        <end position="349"/>
    </location>
</feature>
<evidence type="ECO:0000313" key="14">
    <source>
        <dbReference type="Proteomes" id="UP000326865"/>
    </source>
</evidence>
<reference evidence="12 13" key="1">
    <citation type="submission" date="2019-10" db="EMBL/GenBank/DDBJ databases">
        <title>Unraveling microbial dark matter from salterns through culturing: the case of the genus Halosegnis.</title>
        <authorList>
            <person name="Duran-Viseras A."/>
            <person name="Andrei A.-S."/>
            <person name="Vera-Gargallo B."/>
            <person name="Ghai R."/>
            <person name="Sanchez-Porro C."/>
            <person name="Ventosa A."/>
        </authorList>
    </citation>
    <scope>NUCLEOTIDE SEQUENCE [LARGE SCALE GENOMIC DNA]</scope>
    <source>
        <strain evidence="9 13">F17-44</strain>
        <strain evidence="10 14">F18-79</strain>
        <strain evidence="11 12">F19-13</strain>
    </source>
</reference>
<accession>A0A5N5UGD0</accession>
<evidence type="ECO:0000259" key="8">
    <source>
        <dbReference type="PROSITE" id="PS50928"/>
    </source>
</evidence>
<dbReference type="GO" id="GO:0005886">
    <property type="term" value="C:plasma membrane"/>
    <property type="evidence" value="ECO:0007669"/>
    <property type="project" value="UniProtKB-SubCell"/>
</dbReference>
<feature type="transmembrane region" description="Helical" evidence="7">
    <location>
        <begin position="155"/>
        <end position="174"/>
    </location>
</feature>
<keyword evidence="2 7" id="KW-0813">Transport</keyword>
<keyword evidence="5 7" id="KW-1133">Transmembrane helix</keyword>
<dbReference type="EMBL" id="QMDY01000004">
    <property type="protein sequence ID" value="KAB7517715.1"/>
    <property type="molecule type" value="Genomic_DNA"/>
</dbReference>
<comment type="subcellular location">
    <subcellularLocation>
        <location evidence="1 7">Cell membrane</location>
        <topology evidence="1 7">Multi-pass membrane protein</topology>
    </subcellularLocation>
</comment>
<evidence type="ECO:0000313" key="11">
    <source>
        <dbReference type="EMBL" id="KAB7517715.1"/>
    </source>
</evidence>
<dbReference type="InterPro" id="IPR000515">
    <property type="entry name" value="MetI-like"/>
</dbReference>
<dbReference type="SUPFAM" id="SSF161098">
    <property type="entry name" value="MetI-like"/>
    <property type="match status" value="1"/>
</dbReference>
<evidence type="ECO:0000256" key="6">
    <source>
        <dbReference type="ARBA" id="ARBA00023136"/>
    </source>
</evidence>
<evidence type="ECO:0000256" key="2">
    <source>
        <dbReference type="ARBA" id="ARBA00022448"/>
    </source>
</evidence>
<dbReference type="InterPro" id="IPR035906">
    <property type="entry name" value="MetI-like_sf"/>
</dbReference>
<dbReference type="Proteomes" id="UP000326302">
    <property type="component" value="Unassembled WGS sequence"/>
</dbReference>
<dbReference type="EMBL" id="QJOW01000003">
    <property type="protein sequence ID" value="KAB7515243.1"/>
    <property type="molecule type" value="Genomic_DNA"/>
</dbReference>
<dbReference type="EMBL" id="QKKZ01000001">
    <property type="protein sequence ID" value="KAB7516297.1"/>
    <property type="molecule type" value="Genomic_DNA"/>
</dbReference>
<dbReference type="RefSeq" id="WP_152120245.1">
    <property type="nucleotide sequence ID" value="NZ_QJOW01000003.1"/>
</dbReference>
<dbReference type="Gene3D" id="1.10.3720.10">
    <property type="entry name" value="MetI-like"/>
    <property type="match status" value="1"/>
</dbReference>
<dbReference type="CDD" id="cd06261">
    <property type="entry name" value="TM_PBP2"/>
    <property type="match status" value="1"/>
</dbReference>
<dbReference type="GO" id="GO:0055085">
    <property type="term" value="P:transmembrane transport"/>
    <property type="evidence" value="ECO:0007669"/>
    <property type="project" value="InterPro"/>
</dbReference>
<dbReference type="Proteomes" id="UP000326207">
    <property type="component" value="Unassembled WGS sequence"/>
</dbReference>
<evidence type="ECO:0000313" key="13">
    <source>
        <dbReference type="Proteomes" id="UP000326302"/>
    </source>
</evidence>
<sequence length="367" mass="40423">MNKLVYLGKRIALAIPVVLFGLTMAFLILYAGPLDPVYSILGRKASEADIQRLLVDLGYRYPNGQEVPLWDQYRMVMTDLFTLNFGQSWVVQRGRPIIDLIGARMSATIWLGWWSVVIALFVGIPVGLFAGLRANTFSDYFASAGGILWRAMPNFWLAVILSGLLSAGGALSFYRDWGADYGLATKVVGTPPEVNNLFNVIPLFDGIPVLEMLFLPIPELQNMAVAFKWILPGALVLGSASMGNEVRIARTAVLESINSKYVETARAKGVSARRIVFKHVGRNALIPLLPIIMGEFYLLIGGSVLVEAIFGINGLGSLYLRAIFQTDIPVIMTLTFIFTIILVVFNITQDLLYTIVDPRISLDDVEG</sequence>
<protein>
    <submittedName>
        <fullName evidence="9">ABC transporter permease subunit</fullName>
    </submittedName>
</protein>
<dbReference type="OrthoDB" id="44105at2157"/>
<evidence type="ECO:0000313" key="12">
    <source>
        <dbReference type="Proteomes" id="UP000326207"/>
    </source>
</evidence>